<name>A0ABQ2AMZ2_9MICC</name>
<evidence type="ECO:0000256" key="1">
    <source>
        <dbReference type="ARBA" id="ARBA00004162"/>
    </source>
</evidence>
<proteinExistence type="predicted"/>
<keyword evidence="5 7" id="KW-0472">Membrane</keyword>
<dbReference type="Proteomes" id="UP000643279">
    <property type="component" value="Unassembled WGS sequence"/>
</dbReference>
<keyword evidence="10" id="KW-1185">Reference proteome</keyword>
<evidence type="ECO:0000259" key="8">
    <source>
        <dbReference type="Pfam" id="PF04024"/>
    </source>
</evidence>
<evidence type="ECO:0000256" key="6">
    <source>
        <dbReference type="SAM" id="MobiDB-lite"/>
    </source>
</evidence>
<keyword evidence="2" id="KW-1003">Cell membrane</keyword>
<dbReference type="InterPro" id="IPR007168">
    <property type="entry name" value="Phageshock_PspC_N"/>
</dbReference>
<feature type="region of interest" description="Disordered" evidence="6">
    <location>
        <begin position="229"/>
        <end position="313"/>
    </location>
</feature>
<evidence type="ECO:0000256" key="5">
    <source>
        <dbReference type="ARBA" id="ARBA00023136"/>
    </source>
</evidence>
<feature type="compositionally biased region" description="Polar residues" evidence="6">
    <location>
        <begin position="470"/>
        <end position="491"/>
    </location>
</feature>
<feature type="region of interest" description="Disordered" evidence="6">
    <location>
        <begin position="1"/>
        <end position="74"/>
    </location>
</feature>
<feature type="domain" description="Phage shock protein PspC N-terminal" evidence="8">
    <location>
        <begin position="90"/>
        <end position="143"/>
    </location>
</feature>
<dbReference type="RefSeq" id="WP_188570811.1">
    <property type="nucleotide sequence ID" value="NZ_BMFW01000004.1"/>
</dbReference>
<dbReference type="InterPro" id="IPR052027">
    <property type="entry name" value="PspC"/>
</dbReference>
<evidence type="ECO:0000256" key="3">
    <source>
        <dbReference type="ARBA" id="ARBA00022692"/>
    </source>
</evidence>
<comment type="subcellular location">
    <subcellularLocation>
        <location evidence="1">Cell membrane</location>
        <topology evidence="1">Single-pass membrane protein</topology>
    </subcellularLocation>
</comment>
<gene>
    <name evidence="9" type="ORF">GCM10007170_12690</name>
</gene>
<evidence type="ECO:0000256" key="2">
    <source>
        <dbReference type="ARBA" id="ARBA00022475"/>
    </source>
</evidence>
<comment type="caution">
    <text evidence="9">The sequence shown here is derived from an EMBL/GenBank/DDBJ whole genome shotgun (WGS) entry which is preliminary data.</text>
</comment>
<feature type="compositionally biased region" description="Low complexity" evidence="6">
    <location>
        <begin position="248"/>
        <end position="267"/>
    </location>
</feature>
<evidence type="ECO:0000256" key="7">
    <source>
        <dbReference type="SAM" id="Phobius"/>
    </source>
</evidence>
<feature type="transmembrane region" description="Helical" evidence="7">
    <location>
        <begin position="346"/>
        <end position="365"/>
    </location>
</feature>
<dbReference type="PANTHER" id="PTHR33885:SF3">
    <property type="entry name" value="PHAGE SHOCK PROTEIN C"/>
    <property type="match status" value="1"/>
</dbReference>
<feature type="compositionally biased region" description="Low complexity" evidence="6">
    <location>
        <begin position="36"/>
        <end position="60"/>
    </location>
</feature>
<accession>A0ABQ2AMZ2</accession>
<feature type="transmembrane region" description="Helical" evidence="7">
    <location>
        <begin position="162"/>
        <end position="184"/>
    </location>
</feature>
<feature type="transmembrane region" description="Helical" evidence="7">
    <location>
        <begin position="371"/>
        <end position="390"/>
    </location>
</feature>
<feature type="region of interest" description="Disordered" evidence="6">
    <location>
        <begin position="470"/>
        <end position="493"/>
    </location>
</feature>
<feature type="transmembrane region" description="Helical" evidence="7">
    <location>
        <begin position="114"/>
        <end position="141"/>
    </location>
</feature>
<organism evidence="9 10">
    <name type="scientific">Arthrobacter liuii</name>
    <dbReference type="NCBI Taxonomy" id="1476996"/>
    <lineage>
        <taxon>Bacteria</taxon>
        <taxon>Bacillati</taxon>
        <taxon>Actinomycetota</taxon>
        <taxon>Actinomycetes</taxon>
        <taxon>Micrococcales</taxon>
        <taxon>Micrococcaceae</taxon>
        <taxon>Arthrobacter</taxon>
    </lineage>
</organism>
<dbReference type="PANTHER" id="PTHR33885">
    <property type="entry name" value="PHAGE SHOCK PROTEIN C"/>
    <property type="match status" value="1"/>
</dbReference>
<evidence type="ECO:0000313" key="10">
    <source>
        <dbReference type="Proteomes" id="UP000643279"/>
    </source>
</evidence>
<sequence length="513" mass="51935">MNSQTPSPDDEHPDEPLPGPGSGQPTEPLPSPASAPPNFAAAPSAGPTTGPETGPSAGPADPAQAYAFQGSPPAPAPSTDFFGWIRSQGIYRTNDRWIGGVCSGIAHRLNVDPIIIRGILIVLTLLAGIGVLLYGLAWAFLPEPDGRIHVQEAGAGRWSSGMTGSLIATVLGLTGLGGGFWGWTHNGLSGLLWTVFWVGGAIYLIYFLSQRNKAHPTMAGHAPPSGAAYPATYPMERSGTEHASSFSAGTAPGPAARVPAAPSYGSSTGTGGTPPSGTPPVDPGSGGPAAGGYPAPWVPPQPPKRRPSGPGAPAVAIATGSALLVGGGLKALDAANIIDLGGSANAIVWASAAAVLGLGILVAGFRGRTSGILSLFAVIALITGGVYNTVGDGRMRFQQVDWNPASIQEARGGIDITAGRGTMDLTNLSPTAPLTSDVVVPLDITASNVTVVIPQNVPVDIKADMTMGNLNEASGQRGGTTTRESSYNTGKPGNHLVVRINATFSNVTIQEGS</sequence>
<dbReference type="EMBL" id="BMFW01000004">
    <property type="protein sequence ID" value="GGH92951.1"/>
    <property type="molecule type" value="Genomic_DNA"/>
</dbReference>
<feature type="transmembrane region" description="Helical" evidence="7">
    <location>
        <begin position="190"/>
        <end position="208"/>
    </location>
</feature>
<protein>
    <recommendedName>
        <fullName evidence="8">Phage shock protein PspC N-terminal domain-containing protein</fullName>
    </recommendedName>
</protein>
<keyword evidence="3 7" id="KW-0812">Transmembrane</keyword>
<evidence type="ECO:0000256" key="4">
    <source>
        <dbReference type="ARBA" id="ARBA00022989"/>
    </source>
</evidence>
<keyword evidence="4 7" id="KW-1133">Transmembrane helix</keyword>
<dbReference type="Pfam" id="PF04024">
    <property type="entry name" value="PspC"/>
    <property type="match status" value="1"/>
</dbReference>
<reference evidence="10" key="1">
    <citation type="journal article" date="2019" name="Int. J. Syst. Evol. Microbiol.">
        <title>The Global Catalogue of Microorganisms (GCM) 10K type strain sequencing project: providing services to taxonomists for standard genome sequencing and annotation.</title>
        <authorList>
            <consortium name="The Broad Institute Genomics Platform"/>
            <consortium name="The Broad Institute Genome Sequencing Center for Infectious Disease"/>
            <person name="Wu L."/>
            <person name="Ma J."/>
        </authorList>
    </citation>
    <scope>NUCLEOTIDE SEQUENCE [LARGE SCALE GENOMIC DNA]</scope>
    <source>
        <strain evidence="10">CGMCC 1.12778</strain>
    </source>
</reference>
<evidence type="ECO:0000313" key="9">
    <source>
        <dbReference type="EMBL" id="GGH92951.1"/>
    </source>
</evidence>